<dbReference type="PRINTS" id="PR01438">
    <property type="entry name" value="UNVRSLSTRESS"/>
</dbReference>
<sequence>MAMYNKILVPVDGSHNANLALDHALTLAEKFDSEVMIISAIDTRRISQYGFIEAHTNVLMDQIVEPMHESAKRHVEAAADVAKQRGIKYTTLVVKGDPKTLIANDLSDEYDIDLIVMGKSGVDAITRITIGSTTAYVARHATHNLLIISDDDADEN</sequence>
<dbReference type="Proteomes" id="UP000051256">
    <property type="component" value="Unassembled WGS sequence"/>
</dbReference>
<dbReference type="EMBL" id="AYZR01000004">
    <property type="protein sequence ID" value="KRM94461.1"/>
    <property type="molecule type" value="Genomic_DNA"/>
</dbReference>
<reference evidence="3 4" key="1">
    <citation type="journal article" date="2015" name="Genome Announc.">
        <title>Expanding the biotechnology potential of lactobacilli through comparative genomics of 213 strains and associated genera.</title>
        <authorList>
            <person name="Sun Z."/>
            <person name="Harris H.M."/>
            <person name="McCann A."/>
            <person name="Guo C."/>
            <person name="Argimon S."/>
            <person name="Zhang W."/>
            <person name="Yang X."/>
            <person name="Jeffery I.B."/>
            <person name="Cooney J.C."/>
            <person name="Kagawa T.F."/>
            <person name="Liu W."/>
            <person name="Song Y."/>
            <person name="Salvetti E."/>
            <person name="Wrobel A."/>
            <person name="Rasinkangas P."/>
            <person name="Parkhill J."/>
            <person name="Rea M.C."/>
            <person name="O'Sullivan O."/>
            <person name="Ritari J."/>
            <person name="Douillard F.P."/>
            <person name="Paul Ross R."/>
            <person name="Yang R."/>
            <person name="Briner A.E."/>
            <person name="Felis G.E."/>
            <person name="de Vos W.M."/>
            <person name="Barrangou R."/>
            <person name="Klaenhammer T.R."/>
            <person name="Caufield P.W."/>
            <person name="Cui Y."/>
            <person name="Zhang H."/>
            <person name="O'Toole P.W."/>
        </authorList>
    </citation>
    <scope>NUCLEOTIDE SEQUENCE [LARGE SCALE GENOMIC DNA]</scope>
    <source>
        <strain evidence="3 4">DSM 24302</strain>
    </source>
</reference>
<dbReference type="InterPro" id="IPR014729">
    <property type="entry name" value="Rossmann-like_a/b/a_fold"/>
</dbReference>
<comment type="similarity">
    <text evidence="1">Belongs to the universal stress protein A family.</text>
</comment>
<evidence type="ECO:0000313" key="3">
    <source>
        <dbReference type="EMBL" id="KRM94461.1"/>
    </source>
</evidence>
<dbReference type="Pfam" id="PF00582">
    <property type="entry name" value="Usp"/>
    <property type="match status" value="1"/>
</dbReference>
<dbReference type="InterPro" id="IPR006016">
    <property type="entry name" value="UspA"/>
</dbReference>
<protein>
    <recommendedName>
        <fullName evidence="2">UspA domain-containing protein</fullName>
    </recommendedName>
</protein>
<comment type="caution">
    <text evidence="3">The sequence shown here is derived from an EMBL/GenBank/DDBJ whole genome shotgun (WGS) entry which is preliminary data.</text>
</comment>
<name>A0A0R2CRQ8_9LACO</name>
<evidence type="ECO:0000313" key="4">
    <source>
        <dbReference type="Proteomes" id="UP000051256"/>
    </source>
</evidence>
<dbReference type="PATRIC" id="fig|1423802.4.peg.1436"/>
<evidence type="ECO:0000256" key="1">
    <source>
        <dbReference type="ARBA" id="ARBA00008791"/>
    </source>
</evidence>
<organism evidence="3 4">
    <name type="scientific">Lentilactobacillus senioris DSM 24302 = JCM 17472</name>
    <dbReference type="NCBI Taxonomy" id="1423802"/>
    <lineage>
        <taxon>Bacteria</taxon>
        <taxon>Bacillati</taxon>
        <taxon>Bacillota</taxon>
        <taxon>Bacilli</taxon>
        <taxon>Lactobacillales</taxon>
        <taxon>Lactobacillaceae</taxon>
        <taxon>Lentilactobacillus</taxon>
    </lineage>
</organism>
<accession>A0A0R2CRQ8</accession>
<dbReference type="InterPro" id="IPR006015">
    <property type="entry name" value="Universal_stress_UspA"/>
</dbReference>
<feature type="domain" description="UspA" evidence="2">
    <location>
        <begin position="3"/>
        <end position="148"/>
    </location>
</feature>
<dbReference type="CDD" id="cd00293">
    <property type="entry name" value="USP-like"/>
    <property type="match status" value="1"/>
</dbReference>
<proteinExistence type="inferred from homology"/>
<evidence type="ECO:0000259" key="2">
    <source>
        <dbReference type="Pfam" id="PF00582"/>
    </source>
</evidence>
<gene>
    <name evidence="3" type="ORF">FC56_GL001417</name>
</gene>
<dbReference type="PANTHER" id="PTHR46268">
    <property type="entry name" value="STRESS RESPONSE PROTEIN NHAX"/>
    <property type="match status" value="1"/>
</dbReference>
<dbReference type="AlphaFoldDB" id="A0A0R2CRQ8"/>
<dbReference type="SUPFAM" id="SSF52402">
    <property type="entry name" value="Adenine nucleotide alpha hydrolases-like"/>
    <property type="match status" value="1"/>
</dbReference>
<keyword evidence="4" id="KW-1185">Reference proteome</keyword>
<dbReference type="PANTHER" id="PTHR46268:SF6">
    <property type="entry name" value="UNIVERSAL STRESS PROTEIN UP12"/>
    <property type="match status" value="1"/>
</dbReference>
<dbReference type="Gene3D" id="3.40.50.620">
    <property type="entry name" value="HUPs"/>
    <property type="match status" value="1"/>
</dbReference>